<evidence type="ECO:0000256" key="7">
    <source>
        <dbReference type="SAM" id="MobiDB-lite"/>
    </source>
</evidence>
<dbReference type="InterPro" id="IPR031790">
    <property type="entry name" value="Znf-NOSIP"/>
</dbReference>
<evidence type="ECO:0000313" key="9">
    <source>
        <dbReference type="EMBL" id="KAK7682844.1"/>
    </source>
</evidence>
<dbReference type="GO" id="GO:0008270">
    <property type="term" value="F:zinc ion binding"/>
    <property type="evidence" value="ECO:0007669"/>
    <property type="project" value="UniProtKB-KW"/>
</dbReference>
<feature type="compositionally biased region" description="Low complexity" evidence="7">
    <location>
        <begin position="229"/>
        <end position="244"/>
    </location>
</feature>
<dbReference type="GO" id="GO:0005634">
    <property type="term" value="C:nucleus"/>
    <property type="evidence" value="ECO:0007669"/>
    <property type="project" value="UniProtKB-SubCell"/>
</dbReference>
<dbReference type="PANTHER" id="PTHR13063:SF10">
    <property type="entry name" value="NITRIC OXIDE SYNTHASE-INTERACTING PROTEIN"/>
    <property type="match status" value="1"/>
</dbReference>
<protein>
    <recommendedName>
        <fullName evidence="8">RING-type domain-containing protein</fullName>
    </recommendedName>
</protein>
<evidence type="ECO:0000256" key="3">
    <source>
        <dbReference type="ARBA" id="ARBA00023242"/>
    </source>
</evidence>
<dbReference type="Gene3D" id="3.30.40.10">
    <property type="entry name" value="Zinc/RING finger domain, C3HC4 (zinc finger)"/>
    <property type="match status" value="2"/>
</dbReference>
<dbReference type="InterPro" id="IPR013083">
    <property type="entry name" value="Znf_RING/FYVE/PHD"/>
</dbReference>
<accession>A0AAW0FTG6</accession>
<evidence type="ECO:0000313" key="10">
    <source>
        <dbReference type="Proteomes" id="UP001385951"/>
    </source>
</evidence>
<dbReference type="PIRSF" id="PIRSF023577">
    <property type="entry name" value="ENOS_interacting"/>
    <property type="match status" value="1"/>
</dbReference>
<feature type="coiled-coil region" evidence="6">
    <location>
        <begin position="67"/>
        <end position="108"/>
    </location>
</feature>
<evidence type="ECO:0000256" key="4">
    <source>
        <dbReference type="PIRNR" id="PIRNR023577"/>
    </source>
</evidence>
<keyword evidence="6" id="KW-0175">Coiled coil</keyword>
<keyword evidence="5" id="KW-0863">Zinc-finger</keyword>
<keyword evidence="3 4" id="KW-0539">Nucleus</keyword>
<sequence length="334" mass="36876">MTKHSKNNTASSIFSYAEYKKLDYGTKRQRLGNESMRRFDACALCLQRAREPVACQQGHLFCKECVYTDLVTQLNDIKRQKARLEQLKREAEEEKERAREAARERVLQEFEKGQLGLAASMSVATTSGTDAKESRGTKRKFDFDATTAEKLAREAEEAALRQIEREQAEALKHKLPDFWLPSLTPTYASSGPPTSLSDVKLQTTCRGGNPAHHLARKNLISVKFIFDTSSKPSSSVESTPGSDSTSKKADEPMNPICPSCKKGFSNSTLMFIMKPCGHVICKTCTDSLVKPAKQCIQCDVKLADKDIISLTREGTGYAAGGLAETSKKGIAFQG</sequence>
<dbReference type="PROSITE" id="PS50089">
    <property type="entry name" value="ZF_RING_2"/>
    <property type="match status" value="1"/>
</dbReference>
<gene>
    <name evidence="9" type="ORF">QCA50_014229</name>
</gene>
<dbReference type="Pfam" id="PF14634">
    <property type="entry name" value="zf-RING_5"/>
    <property type="match status" value="1"/>
</dbReference>
<comment type="similarity">
    <text evidence="2 4">Belongs to the NOSIP family.</text>
</comment>
<feature type="domain" description="RING-type" evidence="8">
    <location>
        <begin position="257"/>
        <end position="299"/>
    </location>
</feature>
<dbReference type="Proteomes" id="UP001385951">
    <property type="component" value="Unassembled WGS sequence"/>
</dbReference>
<feature type="region of interest" description="Disordered" evidence="7">
    <location>
        <begin position="229"/>
        <end position="252"/>
    </location>
</feature>
<evidence type="ECO:0000256" key="2">
    <source>
        <dbReference type="ARBA" id="ARBA00008126"/>
    </source>
</evidence>
<comment type="subcellular location">
    <subcellularLocation>
        <location evidence="1 4">Nucleus</location>
    </subcellularLocation>
</comment>
<dbReference type="InterPro" id="IPR016818">
    <property type="entry name" value="NOSIP"/>
</dbReference>
<reference evidence="9 10" key="1">
    <citation type="submission" date="2022-09" db="EMBL/GenBank/DDBJ databases">
        <authorList>
            <person name="Palmer J.M."/>
        </authorList>
    </citation>
    <scope>NUCLEOTIDE SEQUENCE [LARGE SCALE GENOMIC DNA]</scope>
    <source>
        <strain evidence="9 10">DSM 7382</strain>
    </source>
</reference>
<evidence type="ECO:0000256" key="1">
    <source>
        <dbReference type="ARBA" id="ARBA00004123"/>
    </source>
</evidence>
<evidence type="ECO:0000256" key="5">
    <source>
        <dbReference type="PROSITE-ProRule" id="PRU00175"/>
    </source>
</evidence>
<dbReference type="SUPFAM" id="SSF57850">
    <property type="entry name" value="RING/U-box"/>
    <property type="match status" value="2"/>
</dbReference>
<comment type="caution">
    <text evidence="9">The sequence shown here is derived from an EMBL/GenBank/DDBJ whole genome shotgun (WGS) entry which is preliminary data.</text>
</comment>
<proteinExistence type="inferred from homology"/>
<organism evidence="9 10">
    <name type="scientific">Cerrena zonata</name>
    <dbReference type="NCBI Taxonomy" id="2478898"/>
    <lineage>
        <taxon>Eukaryota</taxon>
        <taxon>Fungi</taxon>
        <taxon>Dikarya</taxon>
        <taxon>Basidiomycota</taxon>
        <taxon>Agaricomycotina</taxon>
        <taxon>Agaricomycetes</taxon>
        <taxon>Polyporales</taxon>
        <taxon>Cerrenaceae</taxon>
        <taxon>Cerrena</taxon>
    </lineage>
</organism>
<dbReference type="EMBL" id="JASBNA010000034">
    <property type="protein sequence ID" value="KAK7682844.1"/>
    <property type="molecule type" value="Genomic_DNA"/>
</dbReference>
<dbReference type="AlphaFoldDB" id="A0AAW0FTG6"/>
<keyword evidence="5" id="KW-0862">Zinc</keyword>
<evidence type="ECO:0000256" key="6">
    <source>
        <dbReference type="SAM" id="Coils"/>
    </source>
</evidence>
<dbReference type="GO" id="GO:0061630">
    <property type="term" value="F:ubiquitin protein ligase activity"/>
    <property type="evidence" value="ECO:0007669"/>
    <property type="project" value="InterPro"/>
</dbReference>
<dbReference type="InterPro" id="IPR001841">
    <property type="entry name" value="Znf_RING"/>
</dbReference>
<name>A0AAW0FTG6_9APHY</name>
<keyword evidence="5" id="KW-0479">Metal-binding</keyword>
<dbReference type="Pfam" id="PF15906">
    <property type="entry name" value="zf-NOSIP"/>
    <property type="match status" value="1"/>
</dbReference>
<evidence type="ECO:0000259" key="8">
    <source>
        <dbReference type="PROSITE" id="PS50089"/>
    </source>
</evidence>
<keyword evidence="10" id="KW-1185">Reference proteome</keyword>
<dbReference type="PANTHER" id="PTHR13063">
    <property type="entry name" value="ENOS INTERACTING PROTEIN"/>
    <property type="match status" value="1"/>
</dbReference>